<dbReference type="InterPro" id="IPR029787">
    <property type="entry name" value="Nucleotide_cyclase"/>
</dbReference>
<dbReference type="PROSITE" id="PS50887">
    <property type="entry name" value="GGDEF"/>
    <property type="match status" value="1"/>
</dbReference>
<feature type="transmembrane region" description="Helical" evidence="1">
    <location>
        <begin position="6"/>
        <end position="22"/>
    </location>
</feature>
<dbReference type="Gene3D" id="3.30.450.40">
    <property type="match status" value="1"/>
</dbReference>
<dbReference type="CDD" id="cd01949">
    <property type="entry name" value="GGDEF"/>
    <property type="match status" value="1"/>
</dbReference>
<keyword evidence="1" id="KW-0472">Membrane</keyword>
<reference evidence="3 4" key="1">
    <citation type="submission" date="2021-02" db="EMBL/GenBank/DDBJ databases">
        <title>Bacillus sp. RD4P76, an endophyte from a halophyte.</title>
        <authorList>
            <person name="Sun J.-Q."/>
        </authorList>
    </citation>
    <scope>NUCLEOTIDE SEQUENCE [LARGE SCALE GENOMIC DNA]</scope>
    <source>
        <strain evidence="3 4">RD4P76</strain>
    </source>
</reference>
<dbReference type="SUPFAM" id="SSF55073">
    <property type="entry name" value="Nucleotide cyclase"/>
    <property type="match status" value="1"/>
</dbReference>
<protein>
    <submittedName>
        <fullName evidence="3">Sensor domain-containing diguanylate cyclase</fullName>
    </submittedName>
</protein>
<evidence type="ECO:0000259" key="2">
    <source>
        <dbReference type="PROSITE" id="PS50887"/>
    </source>
</evidence>
<feature type="transmembrane region" description="Helical" evidence="1">
    <location>
        <begin position="92"/>
        <end position="111"/>
    </location>
</feature>
<dbReference type="SMART" id="SM00065">
    <property type="entry name" value="GAF"/>
    <property type="match status" value="1"/>
</dbReference>
<dbReference type="Gene3D" id="3.30.70.270">
    <property type="match status" value="1"/>
</dbReference>
<evidence type="ECO:0000313" key="3">
    <source>
        <dbReference type="EMBL" id="MBM6616884.1"/>
    </source>
</evidence>
<dbReference type="Proteomes" id="UP001518925">
    <property type="component" value="Unassembled WGS sequence"/>
</dbReference>
<dbReference type="Pfam" id="PF01590">
    <property type="entry name" value="GAF"/>
    <property type="match status" value="1"/>
</dbReference>
<proteinExistence type="predicted"/>
<dbReference type="RefSeq" id="WP_204202255.1">
    <property type="nucleotide sequence ID" value="NZ_JAFELM010000016.1"/>
</dbReference>
<dbReference type="SMART" id="SM00267">
    <property type="entry name" value="GGDEF"/>
    <property type="match status" value="1"/>
</dbReference>
<dbReference type="PANTHER" id="PTHR45138:SF9">
    <property type="entry name" value="DIGUANYLATE CYCLASE DGCM-RELATED"/>
    <property type="match status" value="1"/>
</dbReference>
<dbReference type="EMBL" id="JAFELM010000016">
    <property type="protein sequence ID" value="MBM6616884.1"/>
    <property type="molecule type" value="Genomic_DNA"/>
</dbReference>
<sequence length="497" mass="56187">MNSSYIQLFIAIIILGLLTNYFRFKVKLITHKLILTISSLLLVIIDGILFQFLHSEWLLLVLIGIASISFSLYIILPISFLAWWLVDGDNMYVLFGYLLFGAIIFFIKAYIANEKAQNELWLSKALTNSKQLNVFKEVSFSMQQSFQFEKLLQTILTSVTAGHGLGFNRALILLKDEDGRKLRGIMGTGPMSAEEGYAIWEDITKNRYKLSDLIERKEIEKTADMELNQIVKKLEIKLDEPSFLTRTLESGNPLHISKKDVNDDMLQLFRHLFNMEEMAVFPLISQMEKVGLLIIDNPVNKKPITATDIESVVPIANQAAIAIQHSRLYTKIEDMALKDGLTGLYNQRAFQSFLDQLFPKDKEQDLSLIILDIDFFKHFNDTNGHLLGNEVLVELARVITQSIRNNDVAFRFGGEEFVVLLPNTTKVEAVEIAESLRRNVEKAKFPSEEHQPGGCLTVSLGVASSEGIVGSTSYDLFDLADKALYEAKDTGKNRVVS</sequence>
<name>A0ABS2DEJ7_9BACI</name>
<dbReference type="SUPFAM" id="SSF55781">
    <property type="entry name" value="GAF domain-like"/>
    <property type="match status" value="1"/>
</dbReference>
<comment type="caution">
    <text evidence="3">The sequence shown here is derived from an EMBL/GenBank/DDBJ whole genome shotgun (WGS) entry which is preliminary data.</text>
</comment>
<dbReference type="InterPro" id="IPR050469">
    <property type="entry name" value="Diguanylate_Cyclase"/>
</dbReference>
<evidence type="ECO:0000313" key="4">
    <source>
        <dbReference type="Proteomes" id="UP001518925"/>
    </source>
</evidence>
<dbReference type="NCBIfam" id="TIGR00254">
    <property type="entry name" value="GGDEF"/>
    <property type="match status" value="1"/>
</dbReference>
<gene>
    <name evidence="3" type="ORF">JR050_04195</name>
</gene>
<keyword evidence="4" id="KW-1185">Reference proteome</keyword>
<organism evidence="3 4">
    <name type="scientific">Bacillus suaedaesalsae</name>
    <dbReference type="NCBI Taxonomy" id="2810349"/>
    <lineage>
        <taxon>Bacteria</taxon>
        <taxon>Bacillati</taxon>
        <taxon>Bacillota</taxon>
        <taxon>Bacilli</taxon>
        <taxon>Bacillales</taxon>
        <taxon>Bacillaceae</taxon>
        <taxon>Bacillus</taxon>
    </lineage>
</organism>
<feature type="transmembrane region" description="Helical" evidence="1">
    <location>
        <begin position="34"/>
        <end position="53"/>
    </location>
</feature>
<dbReference type="PANTHER" id="PTHR45138">
    <property type="entry name" value="REGULATORY COMPONENTS OF SENSORY TRANSDUCTION SYSTEM"/>
    <property type="match status" value="1"/>
</dbReference>
<accession>A0ABS2DEJ7</accession>
<dbReference type="Pfam" id="PF00990">
    <property type="entry name" value="GGDEF"/>
    <property type="match status" value="1"/>
</dbReference>
<dbReference type="InterPro" id="IPR000160">
    <property type="entry name" value="GGDEF_dom"/>
</dbReference>
<feature type="transmembrane region" description="Helical" evidence="1">
    <location>
        <begin position="59"/>
        <end position="85"/>
    </location>
</feature>
<dbReference type="InterPro" id="IPR003018">
    <property type="entry name" value="GAF"/>
</dbReference>
<evidence type="ECO:0000256" key="1">
    <source>
        <dbReference type="SAM" id="Phobius"/>
    </source>
</evidence>
<dbReference type="InterPro" id="IPR043128">
    <property type="entry name" value="Rev_trsase/Diguanyl_cyclase"/>
</dbReference>
<dbReference type="InterPro" id="IPR029016">
    <property type="entry name" value="GAF-like_dom_sf"/>
</dbReference>
<feature type="domain" description="GGDEF" evidence="2">
    <location>
        <begin position="364"/>
        <end position="497"/>
    </location>
</feature>
<keyword evidence="1" id="KW-1133">Transmembrane helix</keyword>
<keyword evidence="1" id="KW-0812">Transmembrane</keyword>